<evidence type="ECO:0000256" key="6">
    <source>
        <dbReference type="SAM" id="Phobius"/>
    </source>
</evidence>
<feature type="non-terminal residue" evidence="8">
    <location>
        <position position="356"/>
    </location>
</feature>
<dbReference type="AlphaFoldDB" id="A0A0F8WNJ7"/>
<accession>A0A0F8WNJ7</accession>
<dbReference type="InterPro" id="IPR003838">
    <property type="entry name" value="ABC3_permease_C"/>
</dbReference>
<evidence type="ECO:0000256" key="5">
    <source>
        <dbReference type="ARBA" id="ARBA00023136"/>
    </source>
</evidence>
<protein>
    <recommendedName>
        <fullName evidence="7">ABC3 transporter permease C-terminal domain-containing protein</fullName>
    </recommendedName>
</protein>
<keyword evidence="4 6" id="KW-1133">Transmembrane helix</keyword>
<evidence type="ECO:0000256" key="3">
    <source>
        <dbReference type="ARBA" id="ARBA00022692"/>
    </source>
</evidence>
<dbReference type="GO" id="GO:0098797">
    <property type="term" value="C:plasma membrane protein complex"/>
    <property type="evidence" value="ECO:0007669"/>
    <property type="project" value="TreeGrafter"/>
</dbReference>
<comment type="caution">
    <text evidence="8">The sequence shown here is derived from an EMBL/GenBank/DDBJ whole genome shotgun (WGS) entry which is preliminary data.</text>
</comment>
<evidence type="ECO:0000256" key="2">
    <source>
        <dbReference type="ARBA" id="ARBA00022475"/>
    </source>
</evidence>
<sequence length="356" mass="39660">FKVNNHKWVGDCIVGTESLVGFAYYEDFTSRLEESDFIEGVSAVVKSYALVRGRDSEEGIGMEIMGIEPVKHSGVTGFGETLYHRKNDVSKAFEPAYDANLAGCVVGIDKWLLRDAEGRYSYEVSPIKEALLVSCFPLTSKGALAKAGAGLVNTKTFYFSDTSHSGLARVDGSFVYLPFEEAQLLCGMAGPVKRVNAIHIKFKPDVRLKDGCEEVAVLWKRFVEEKKGEKQAELLDTVTVQSWKDYRRTFIAAMEKEQTMLTIMFALVGVTTVFIVFVVFYMIVSHKSKDVGILKSIGVSNVDIIELFSCFAFLVGSSGSAAGLLAGWLFLLKINQIEDWLFSHFNFQLWDRTIYA</sequence>
<dbReference type="InterPro" id="IPR051447">
    <property type="entry name" value="Lipoprotein-release_system"/>
</dbReference>
<feature type="non-terminal residue" evidence="8">
    <location>
        <position position="1"/>
    </location>
</feature>
<feature type="domain" description="ABC3 transporter permease C-terminal" evidence="7">
    <location>
        <begin position="263"/>
        <end position="343"/>
    </location>
</feature>
<evidence type="ECO:0000313" key="8">
    <source>
        <dbReference type="EMBL" id="KKK58427.1"/>
    </source>
</evidence>
<evidence type="ECO:0000256" key="1">
    <source>
        <dbReference type="ARBA" id="ARBA00004651"/>
    </source>
</evidence>
<keyword evidence="5 6" id="KW-0472">Membrane</keyword>
<proteinExistence type="predicted"/>
<dbReference type="PANTHER" id="PTHR30489:SF0">
    <property type="entry name" value="LIPOPROTEIN-RELEASING SYSTEM TRANSMEMBRANE PROTEIN LOLE"/>
    <property type="match status" value="1"/>
</dbReference>
<evidence type="ECO:0000259" key="7">
    <source>
        <dbReference type="Pfam" id="PF02687"/>
    </source>
</evidence>
<dbReference type="Pfam" id="PF02687">
    <property type="entry name" value="FtsX"/>
    <property type="match status" value="1"/>
</dbReference>
<feature type="transmembrane region" description="Helical" evidence="6">
    <location>
        <begin position="261"/>
        <end position="284"/>
    </location>
</feature>
<evidence type="ECO:0000256" key="4">
    <source>
        <dbReference type="ARBA" id="ARBA00022989"/>
    </source>
</evidence>
<name>A0A0F8WNJ7_9ZZZZ</name>
<dbReference type="GO" id="GO:0044874">
    <property type="term" value="P:lipoprotein localization to outer membrane"/>
    <property type="evidence" value="ECO:0007669"/>
    <property type="project" value="TreeGrafter"/>
</dbReference>
<organism evidence="8">
    <name type="scientific">marine sediment metagenome</name>
    <dbReference type="NCBI Taxonomy" id="412755"/>
    <lineage>
        <taxon>unclassified sequences</taxon>
        <taxon>metagenomes</taxon>
        <taxon>ecological metagenomes</taxon>
    </lineage>
</organism>
<feature type="transmembrane region" description="Helical" evidence="6">
    <location>
        <begin position="304"/>
        <end position="331"/>
    </location>
</feature>
<dbReference type="EMBL" id="LAZR01063987">
    <property type="protein sequence ID" value="KKK58427.1"/>
    <property type="molecule type" value="Genomic_DNA"/>
</dbReference>
<reference evidence="8" key="1">
    <citation type="journal article" date="2015" name="Nature">
        <title>Complex archaea that bridge the gap between prokaryotes and eukaryotes.</title>
        <authorList>
            <person name="Spang A."/>
            <person name="Saw J.H."/>
            <person name="Jorgensen S.L."/>
            <person name="Zaremba-Niedzwiedzka K."/>
            <person name="Martijn J."/>
            <person name="Lind A.E."/>
            <person name="van Eijk R."/>
            <person name="Schleper C."/>
            <person name="Guy L."/>
            <person name="Ettema T.J."/>
        </authorList>
    </citation>
    <scope>NUCLEOTIDE SEQUENCE</scope>
</reference>
<comment type="subcellular location">
    <subcellularLocation>
        <location evidence="1">Cell membrane</location>
        <topology evidence="1">Multi-pass membrane protein</topology>
    </subcellularLocation>
</comment>
<dbReference type="PANTHER" id="PTHR30489">
    <property type="entry name" value="LIPOPROTEIN-RELEASING SYSTEM TRANSMEMBRANE PROTEIN LOLE"/>
    <property type="match status" value="1"/>
</dbReference>
<keyword evidence="3 6" id="KW-0812">Transmembrane</keyword>
<gene>
    <name evidence="8" type="ORF">LCGC14_3044550</name>
</gene>
<keyword evidence="2" id="KW-1003">Cell membrane</keyword>